<dbReference type="InterPro" id="IPR025315">
    <property type="entry name" value="DUF4220"/>
</dbReference>
<proteinExistence type="predicted"/>
<dbReference type="AlphaFoldDB" id="A0A0E0P586"/>
<feature type="compositionally biased region" description="Basic and acidic residues" evidence="1">
    <location>
        <begin position="407"/>
        <end position="418"/>
    </location>
</feature>
<feature type="region of interest" description="Disordered" evidence="1">
    <location>
        <begin position="376"/>
        <end position="418"/>
    </location>
</feature>
<keyword evidence="4" id="KW-1185">Reference proteome</keyword>
<name>A0A0E0P586_ORYRU</name>
<feature type="domain" description="DUF4220" evidence="2">
    <location>
        <begin position="1"/>
        <end position="249"/>
    </location>
</feature>
<evidence type="ECO:0000256" key="1">
    <source>
        <dbReference type="SAM" id="MobiDB-lite"/>
    </source>
</evidence>
<organism evidence="3 4">
    <name type="scientific">Oryza rufipogon</name>
    <name type="common">Brownbeard rice</name>
    <name type="synonym">Asian wild rice</name>
    <dbReference type="NCBI Taxonomy" id="4529"/>
    <lineage>
        <taxon>Eukaryota</taxon>
        <taxon>Viridiplantae</taxon>
        <taxon>Streptophyta</taxon>
        <taxon>Embryophyta</taxon>
        <taxon>Tracheophyta</taxon>
        <taxon>Spermatophyta</taxon>
        <taxon>Magnoliopsida</taxon>
        <taxon>Liliopsida</taxon>
        <taxon>Poales</taxon>
        <taxon>Poaceae</taxon>
        <taxon>BOP clade</taxon>
        <taxon>Oryzoideae</taxon>
        <taxon>Oryzeae</taxon>
        <taxon>Oryzinae</taxon>
        <taxon>Oryza</taxon>
    </lineage>
</organism>
<evidence type="ECO:0000313" key="4">
    <source>
        <dbReference type="Proteomes" id="UP000008022"/>
    </source>
</evidence>
<evidence type="ECO:0000313" key="3">
    <source>
        <dbReference type="EnsemblPlants" id="ORUFI04G02900.1"/>
    </source>
</evidence>
<dbReference type="STRING" id="4529.A0A0E0P586"/>
<dbReference type="Proteomes" id="UP000008022">
    <property type="component" value="Unassembled WGS sequence"/>
</dbReference>
<sequence>MLFVGVAKYVERTMALRRANLANVRKSVQIQRRRRRAGGGSRRRTPNFEFLGDDEESALVMKAHALFHVCKNSMVDSFLSSESESSTDNKPVDYPKETLFCLEWSQMFRVMEVELSLMYDFLYTKASVIHTWHGYAIRAVSPVFTAVSLVLVELSNVGSPHRRSDVVITRVLLVATFFLETASLLRAVSSTRAGFLLYRGLPPGWIHHEALCRSRWLRFHRAVASIGWLANTQDHRRWSGKMGQLSVLRLITGGERVRSASMAEDRSWDKECERYSEKTARVIPQDVKEVVFRRVRDLLTRKKTEAAEMRADMDVRKKSMAANLRTKRGQITLQKRNLLSELGWSLGNEIQLAILTWHIATEIYLLLSPRTTSTAVEDDARRGSVSRAVDPSFGGGERKLVPPVDFRGLEEGAQQHRP</sequence>
<dbReference type="PANTHER" id="PTHR31325">
    <property type="entry name" value="OS01G0798800 PROTEIN-RELATED"/>
    <property type="match status" value="1"/>
</dbReference>
<accession>A0A0E0P586</accession>
<dbReference type="EnsemblPlants" id="ORUFI04G02900.1">
    <property type="protein sequence ID" value="ORUFI04G02900.1"/>
    <property type="gene ID" value="ORUFI04G02900"/>
</dbReference>
<dbReference type="HOGENOM" id="CLU_009180_5_0_1"/>
<protein>
    <recommendedName>
        <fullName evidence="2">DUF4220 domain-containing protein</fullName>
    </recommendedName>
</protein>
<reference evidence="4" key="1">
    <citation type="submission" date="2013-06" db="EMBL/GenBank/DDBJ databases">
        <authorList>
            <person name="Zhao Q."/>
        </authorList>
    </citation>
    <scope>NUCLEOTIDE SEQUENCE</scope>
    <source>
        <strain evidence="4">cv. W1943</strain>
    </source>
</reference>
<dbReference type="Pfam" id="PF13968">
    <property type="entry name" value="DUF4220"/>
    <property type="match status" value="1"/>
</dbReference>
<dbReference type="Gramene" id="ORUFI04G02900.1">
    <property type="protein sequence ID" value="ORUFI04G02900.1"/>
    <property type="gene ID" value="ORUFI04G02900"/>
</dbReference>
<evidence type="ECO:0000259" key="2">
    <source>
        <dbReference type="Pfam" id="PF13968"/>
    </source>
</evidence>
<reference evidence="3" key="2">
    <citation type="submission" date="2015-06" db="UniProtKB">
        <authorList>
            <consortium name="EnsemblPlants"/>
        </authorList>
    </citation>
    <scope>IDENTIFICATION</scope>
</reference>